<dbReference type="AlphaFoldDB" id="A0A448WL17"/>
<evidence type="ECO:0000313" key="2">
    <source>
        <dbReference type="Proteomes" id="UP000784294"/>
    </source>
</evidence>
<organism evidence="1 2">
    <name type="scientific">Protopolystoma xenopodis</name>
    <dbReference type="NCBI Taxonomy" id="117903"/>
    <lineage>
        <taxon>Eukaryota</taxon>
        <taxon>Metazoa</taxon>
        <taxon>Spiralia</taxon>
        <taxon>Lophotrochozoa</taxon>
        <taxon>Platyhelminthes</taxon>
        <taxon>Monogenea</taxon>
        <taxon>Polyopisthocotylea</taxon>
        <taxon>Polystomatidea</taxon>
        <taxon>Polystomatidae</taxon>
        <taxon>Protopolystoma</taxon>
    </lineage>
</organism>
<gene>
    <name evidence="1" type="ORF">PXEA_LOCUS7810</name>
</gene>
<accession>A0A448WL17</accession>
<reference evidence="1" key="1">
    <citation type="submission" date="2018-11" db="EMBL/GenBank/DDBJ databases">
        <authorList>
            <consortium name="Pathogen Informatics"/>
        </authorList>
    </citation>
    <scope>NUCLEOTIDE SEQUENCE</scope>
</reference>
<name>A0A448WL17_9PLAT</name>
<dbReference type="EMBL" id="CAAALY010020921">
    <property type="protein sequence ID" value="VEL14370.1"/>
    <property type="molecule type" value="Genomic_DNA"/>
</dbReference>
<keyword evidence="2" id="KW-1185">Reference proteome</keyword>
<protein>
    <submittedName>
        <fullName evidence="1">Uncharacterized protein</fullName>
    </submittedName>
</protein>
<sequence>MCVLSEKYASIAGPWVIRGQSELYDVTAGRDHVIAIRTFCWIHQGCFPSTMRYKTTVPPVGCGRLAESTRLYCQALGSRMGRVVETTGLGSQVAWSASSALGKLRGRMGENFLRLLLPRSHKRGHHDGSQFVWPAPKVDATGLLTRDYPHDATSRCSYLLHFIGWLGEEVMIVRILRHFNPRLVGLPSLPVLAIYRSLLGRPSDPFSLSLSLSLSSPHCQSIQVDCSLDSHRHFPTLSTLGEVAGFKAWRPVRARGLIHTCSWDFAYRVTSDVHVCRLFHRS</sequence>
<evidence type="ECO:0000313" key="1">
    <source>
        <dbReference type="EMBL" id="VEL14370.1"/>
    </source>
</evidence>
<proteinExistence type="predicted"/>
<dbReference type="Proteomes" id="UP000784294">
    <property type="component" value="Unassembled WGS sequence"/>
</dbReference>
<comment type="caution">
    <text evidence="1">The sequence shown here is derived from an EMBL/GenBank/DDBJ whole genome shotgun (WGS) entry which is preliminary data.</text>
</comment>